<reference evidence="1" key="1">
    <citation type="journal article" date="2020" name="Fungal Divers.">
        <title>Resolving the Mortierellaceae phylogeny through synthesis of multi-gene phylogenetics and phylogenomics.</title>
        <authorList>
            <person name="Vandepol N."/>
            <person name="Liber J."/>
            <person name="Desiro A."/>
            <person name="Na H."/>
            <person name="Kennedy M."/>
            <person name="Barry K."/>
            <person name="Grigoriev I.V."/>
            <person name="Miller A.N."/>
            <person name="O'Donnell K."/>
            <person name="Stajich J.E."/>
            <person name="Bonito G."/>
        </authorList>
    </citation>
    <scope>NUCLEOTIDE SEQUENCE</scope>
    <source>
        <strain evidence="1">NRRL 6426</strain>
    </source>
</reference>
<comment type="caution">
    <text evidence="1">The sequence shown here is derived from an EMBL/GenBank/DDBJ whole genome shotgun (WGS) entry which is preliminary data.</text>
</comment>
<organism evidence="1 2">
    <name type="scientific">Linnemannia schmuckeri</name>
    <dbReference type="NCBI Taxonomy" id="64567"/>
    <lineage>
        <taxon>Eukaryota</taxon>
        <taxon>Fungi</taxon>
        <taxon>Fungi incertae sedis</taxon>
        <taxon>Mucoromycota</taxon>
        <taxon>Mortierellomycotina</taxon>
        <taxon>Mortierellomycetes</taxon>
        <taxon>Mortierellales</taxon>
        <taxon>Mortierellaceae</taxon>
        <taxon>Linnemannia</taxon>
    </lineage>
</organism>
<keyword evidence="2" id="KW-1185">Reference proteome</keyword>
<proteinExistence type="predicted"/>
<dbReference type="SUPFAM" id="SSF52047">
    <property type="entry name" value="RNI-like"/>
    <property type="match status" value="1"/>
</dbReference>
<dbReference type="AlphaFoldDB" id="A0A9P5S1C4"/>
<sequence>MRQFPAILSCSPLQPMPPCLRLTRLETSMGICSTVKDPETLGYSEDSHLHQILWLVRLNRDTLTHLELEYLHLMNPRAVRDLCRTVSQLHRLQALRVSAESMTLRTNGRTILETFLQSCPESLIKLKVGHWENKQAFVGDGLDPVAEDWDFDLGPLILREAPLYDVKRLCVPSVVHDKDWAPTLRSFLGQCPAITSLQILTNNGRASIGIEPVLISIGELCPQVSILSFPSGCFGVHLTRIMEGLTTQGLDTLLCRYGTDLGHKAMDLAWTRHSISLRRVEFICCRRVHSGAIQSALTTCRGLEVFKIIDSLEQLRYIALRIDDAVRSEWVCTNIRELRIAVWITADGRDPAYFEDPGKRTWIEEERQHWDNLGRLYTQIGALTSLEILDLKAAGELNYVSDIPHTETSLPGLLALDDPANGKIGYLSKLAGLTKLRELRGSFVWTNPEAKKRIDEDEVDWFVDNLPALELAMFMHKRDYIDGGYTLPGPHQSLRRKRPGLKLVHYDPSMDYSQYQQGWNW</sequence>
<protein>
    <submittedName>
        <fullName evidence="1">Uncharacterized protein</fullName>
    </submittedName>
</protein>
<evidence type="ECO:0000313" key="2">
    <source>
        <dbReference type="Proteomes" id="UP000748756"/>
    </source>
</evidence>
<dbReference type="Gene3D" id="3.80.10.10">
    <property type="entry name" value="Ribonuclease Inhibitor"/>
    <property type="match status" value="1"/>
</dbReference>
<dbReference type="OrthoDB" id="2386604at2759"/>
<dbReference type="InterPro" id="IPR032675">
    <property type="entry name" value="LRR_dom_sf"/>
</dbReference>
<dbReference type="Proteomes" id="UP000748756">
    <property type="component" value="Unassembled WGS sequence"/>
</dbReference>
<dbReference type="EMBL" id="JAAAUQ010000430">
    <property type="protein sequence ID" value="KAF9150317.1"/>
    <property type="molecule type" value="Genomic_DNA"/>
</dbReference>
<accession>A0A9P5S1C4</accession>
<evidence type="ECO:0000313" key="1">
    <source>
        <dbReference type="EMBL" id="KAF9150317.1"/>
    </source>
</evidence>
<gene>
    <name evidence="1" type="ORF">BG015_007888</name>
</gene>
<name>A0A9P5S1C4_9FUNG</name>